<dbReference type="Gene3D" id="1.25.40.10">
    <property type="entry name" value="Tetratricopeptide repeat domain"/>
    <property type="match status" value="1"/>
</dbReference>
<dbReference type="RefSeq" id="WP_377004192.1">
    <property type="nucleotide sequence ID" value="NZ_JBHSGG010000023.1"/>
</dbReference>
<evidence type="ECO:0008006" key="4">
    <source>
        <dbReference type="Google" id="ProtNLM"/>
    </source>
</evidence>
<feature type="chain" id="PRO_5047146310" description="TonB C-terminal domain-containing protein" evidence="1">
    <location>
        <begin position="24"/>
        <end position="294"/>
    </location>
</feature>
<proteinExistence type="predicted"/>
<evidence type="ECO:0000313" key="3">
    <source>
        <dbReference type="Proteomes" id="UP001595892"/>
    </source>
</evidence>
<gene>
    <name evidence="2" type="ORF">ACFO3Q_08315</name>
</gene>
<name>A0ABV9NL62_9GAMM</name>
<dbReference type="SUPFAM" id="SSF81901">
    <property type="entry name" value="HCP-like"/>
    <property type="match status" value="1"/>
</dbReference>
<sequence length="294" mass="32761">MSPSGWVFAACIAMLSIALPAGALESEVEDDAPQLWVLLDPSLDGPTRTAELARFMEKAVEGVTHAQYVVGTLYRLGMRHPARLVERDDAEAARYLSNAAVAGHLGAMAGMAELKLRSREYLEALLWAHAYAHYETLRAELRGEDPGSQAMAASMIQRAQSGVDADEFERYFHVFLSTHDGRIRQALERESDEEEPDGGLEYVSARSRSVFVNELVPPRQQMYLPGAALFLLEVGPDGRVTRHLAVDSLPDENYAARLAQLVRSTRFNPDPGTERRTALMPFSYDDRTIRIRRD</sequence>
<dbReference type="InterPro" id="IPR011990">
    <property type="entry name" value="TPR-like_helical_dom_sf"/>
</dbReference>
<evidence type="ECO:0000256" key="1">
    <source>
        <dbReference type="SAM" id="SignalP"/>
    </source>
</evidence>
<dbReference type="Proteomes" id="UP001595892">
    <property type="component" value="Unassembled WGS sequence"/>
</dbReference>
<comment type="caution">
    <text evidence="2">The sequence shown here is derived from an EMBL/GenBank/DDBJ whole genome shotgun (WGS) entry which is preliminary data.</text>
</comment>
<reference evidence="3" key="1">
    <citation type="journal article" date="2019" name="Int. J. Syst. Evol. Microbiol.">
        <title>The Global Catalogue of Microorganisms (GCM) 10K type strain sequencing project: providing services to taxonomists for standard genome sequencing and annotation.</title>
        <authorList>
            <consortium name="The Broad Institute Genomics Platform"/>
            <consortium name="The Broad Institute Genome Sequencing Center for Infectious Disease"/>
            <person name="Wu L."/>
            <person name="Ma J."/>
        </authorList>
    </citation>
    <scope>NUCLEOTIDE SEQUENCE [LARGE SCALE GENOMIC DNA]</scope>
    <source>
        <strain evidence="3">CGMCC 1.13574</strain>
    </source>
</reference>
<accession>A0ABV9NL62</accession>
<feature type="signal peptide" evidence="1">
    <location>
        <begin position="1"/>
        <end position="23"/>
    </location>
</feature>
<keyword evidence="1" id="KW-0732">Signal</keyword>
<organism evidence="2 3">
    <name type="scientific">Coralloluteibacterium thermophilum</name>
    <dbReference type="NCBI Taxonomy" id="2707049"/>
    <lineage>
        <taxon>Bacteria</taxon>
        <taxon>Pseudomonadati</taxon>
        <taxon>Pseudomonadota</taxon>
        <taxon>Gammaproteobacteria</taxon>
        <taxon>Lysobacterales</taxon>
        <taxon>Lysobacteraceae</taxon>
        <taxon>Coralloluteibacterium</taxon>
    </lineage>
</organism>
<keyword evidence="3" id="KW-1185">Reference proteome</keyword>
<protein>
    <recommendedName>
        <fullName evidence="4">TonB C-terminal domain-containing protein</fullName>
    </recommendedName>
</protein>
<dbReference type="EMBL" id="JBHSGG010000023">
    <property type="protein sequence ID" value="MFC4728169.1"/>
    <property type="molecule type" value="Genomic_DNA"/>
</dbReference>
<evidence type="ECO:0000313" key="2">
    <source>
        <dbReference type="EMBL" id="MFC4728169.1"/>
    </source>
</evidence>